<reference evidence="1" key="1">
    <citation type="journal article" date="2021" name="Microb. Physiol.">
        <title>Proteogenomic Insights into the Physiology of Marine, Sulfate-Reducing, Filamentous Desulfonema limicola and Desulfonema magnum.</title>
        <authorList>
            <person name="Schnaars V."/>
            <person name="Wohlbrand L."/>
            <person name="Scheve S."/>
            <person name="Hinrichs C."/>
            <person name="Reinhardt R."/>
            <person name="Rabus R."/>
        </authorList>
    </citation>
    <scope>NUCLEOTIDE SEQUENCE</scope>
    <source>
        <strain evidence="1">4be13</strain>
    </source>
</reference>
<gene>
    <name evidence="1" type="ORF">dnm_039550</name>
</gene>
<proteinExistence type="predicted"/>
<dbReference type="AlphaFoldDB" id="A0A975GNL8"/>
<keyword evidence="2" id="KW-1185">Reference proteome</keyword>
<dbReference type="RefSeq" id="WP_207682918.1">
    <property type="nucleotide sequence ID" value="NZ_CP061800.1"/>
</dbReference>
<dbReference type="Proteomes" id="UP000663722">
    <property type="component" value="Chromosome"/>
</dbReference>
<sequence>MDTSLLRKINVSYDSAGNLNITIPESCIRNFEKPLLLKSVTRAIAASEKQRHPPGNWKYDPARDIVGICQSDVNDGSVNHDAYIYGAD</sequence>
<evidence type="ECO:0000313" key="1">
    <source>
        <dbReference type="EMBL" id="QTA87915.1"/>
    </source>
</evidence>
<accession>A0A975GNL8</accession>
<organism evidence="1 2">
    <name type="scientific">Desulfonema magnum</name>
    <dbReference type="NCBI Taxonomy" id="45655"/>
    <lineage>
        <taxon>Bacteria</taxon>
        <taxon>Pseudomonadati</taxon>
        <taxon>Thermodesulfobacteriota</taxon>
        <taxon>Desulfobacteria</taxon>
        <taxon>Desulfobacterales</taxon>
        <taxon>Desulfococcaceae</taxon>
        <taxon>Desulfonema</taxon>
    </lineage>
</organism>
<dbReference type="KEGG" id="dmm:dnm_039550"/>
<protein>
    <submittedName>
        <fullName evidence="1">Uncharacterized protein</fullName>
    </submittedName>
</protein>
<evidence type="ECO:0000313" key="2">
    <source>
        <dbReference type="Proteomes" id="UP000663722"/>
    </source>
</evidence>
<name>A0A975GNL8_9BACT</name>
<dbReference type="EMBL" id="CP061800">
    <property type="protein sequence ID" value="QTA87915.1"/>
    <property type="molecule type" value="Genomic_DNA"/>
</dbReference>